<accession>E6ZZC4</accession>
<dbReference type="Gene3D" id="3.40.50.1820">
    <property type="entry name" value="alpha/beta hydrolase"/>
    <property type="match status" value="1"/>
</dbReference>
<keyword evidence="2" id="KW-0812">Transmembrane</keyword>
<dbReference type="OrthoDB" id="6431331at2759"/>
<feature type="compositionally biased region" description="Low complexity" evidence="1">
    <location>
        <begin position="288"/>
        <end position="305"/>
    </location>
</feature>
<evidence type="ECO:0000313" key="3">
    <source>
        <dbReference type="EMBL" id="CBQ72604.1"/>
    </source>
</evidence>
<dbReference type="SUPFAM" id="SSF53474">
    <property type="entry name" value="alpha/beta-Hydrolases"/>
    <property type="match status" value="1"/>
</dbReference>
<keyword evidence="2" id="KW-0472">Membrane</keyword>
<evidence type="ECO:0000256" key="2">
    <source>
        <dbReference type="SAM" id="Phobius"/>
    </source>
</evidence>
<dbReference type="PANTHER" id="PTHR37471">
    <property type="entry name" value="UNNAMED PRODUCT"/>
    <property type="match status" value="1"/>
</dbReference>
<dbReference type="EMBL" id="FQ311470">
    <property type="protein sequence ID" value="CBQ72604.1"/>
    <property type="molecule type" value="Genomic_DNA"/>
</dbReference>
<dbReference type="Proteomes" id="UP000008867">
    <property type="component" value="Chromosome 5"/>
</dbReference>
<organism evidence="3 4">
    <name type="scientific">Sporisorium reilianum (strain SRZ2)</name>
    <name type="common">Maize head smut fungus</name>
    <dbReference type="NCBI Taxonomy" id="999809"/>
    <lineage>
        <taxon>Eukaryota</taxon>
        <taxon>Fungi</taxon>
        <taxon>Dikarya</taxon>
        <taxon>Basidiomycota</taxon>
        <taxon>Ustilaginomycotina</taxon>
        <taxon>Ustilaginomycetes</taxon>
        <taxon>Ustilaginales</taxon>
        <taxon>Ustilaginaceae</taxon>
        <taxon>Sporisorium</taxon>
    </lineage>
</organism>
<feature type="transmembrane region" description="Helical" evidence="2">
    <location>
        <begin position="12"/>
        <end position="33"/>
    </location>
</feature>
<keyword evidence="4" id="KW-1185">Reference proteome</keyword>
<dbReference type="AlphaFoldDB" id="E6ZZC4"/>
<dbReference type="eggNOG" id="ENOG502RYSC">
    <property type="taxonomic scope" value="Eukaryota"/>
</dbReference>
<keyword evidence="2" id="KW-1133">Transmembrane helix</keyword>
<feature type="compositionally biased region" description="Basic and acidic residues" evidence="1">
    <location>
        <begin position="328"/>
        <end position="338"/>
    </location>
</feature>
<sequence length="699" mass="77904">MAQLIPGDASLVITRLLILTVWGVTPLSWLALLSRALRYFLHRHTSYSIDAALWSFIAKHSPRSITNALAHLLSPRWRWASNLFYFYCALEAAFSLYYLHLSRRIQRPGPRPLYGRRFLRSVFAQALQAGLKPATEDLTDQPQQSYASAVAAASDNTAGLTSRGTNGHSAPASSSGLNEASAPSNVRQRLGRLRAASFVPQFVTAPISADDPRAIKFQQDQARWFFGAPFDQITRREVMHWLAWSLFATELETLEAERDGTMKLSEGGNGSVASASGVQQPSSHGLDSATPSTFSSPMPPSTSAFGGPPPAFSTSRAGAGASIEEQEDVRGARAKEGEWDPTTGDRLQFLEYCLELLETRQGQSYPEHVDRSTQQDSTVATLLKPALDKVAARGPPRIRMMRLTIDPVRTRSRPLACYLVTNTLSYLTIRRAMRGGFEMCTEGRLPYLYRAPSVSASADPTRELDTTPLVVLHGLGIGLAQYASLVSFFLHSRVFAHRPIVILLQPNISQSILSPHFLKPFGHHETTSAFRAMLAKRGWRAIDVLSHSYGSLVHSWLLKSLTTQVRRSCFVDPVCFQLWVPFVCANFVYKRAATPIELLMRYFVAREVGTANTLCRYFDWSSNILWPHEIDGLHDGRRVRFYLAEEDAILSARDTLEYLVESGCPRENIHYGKGKAHGEMLMHGGDDFERIVKWLSIEV</sequence>
<dbReference type="InterPro" id="IPR029058">
    <property type="entry name" value="AB_hydrolase_fold"/>
</dbReference>
<dbReference type="HOGENOM" id="CLU_028357_0_0_1"/>
<reference evidence="3 4" key="1">
    <citation type="journal article" date="2010" name="Science">
        <title>Pathogenicity determinants in smut fungi revealed by genome comparison.</title>
        <authorList>
            <person name="Schirawski J."/>
            <person name="Mannhaupt G."/>
            <person name="Muench K."/>
            <person name="Brefort T."/>
            <person name="Schipper K."/>
            <person name="Doehlemann G."/>
            <person name="Di Stasio M."/>
            <person name="Roessel N."/>
            <person name="Mendoza-Mendoza A."/>
            <person name="Pester D."/>
            <person name="Mueller O."/>
            <person name="Winterberg B."/>
            <person name="Meyer E."/>
            <person name="Ghareeb H."/>
            <person name="Wollenberg T."/>
            <person name="Muensterkoetter M."/>
            <person name="Wong P."/>
            <person name="Walter M."/>
            <person name="Stukenbrock E."/>
            <person name="Gueldener U."/>
            <person name="Kahmann R."/>
        </authorList>
    </citation>
    <scope>NUCLEOTIDE SEQUENCE [LARGE SCALE GENOMIC DNA]</scope>
    <source>
        <strain evidence="4">SRZ2</strain>
    </source>
</reference>
<proteinExistence type="predicted"/>
<evidence type="ECO:0008006" key="5">
    <source>
        <dbReference type="Google" id="ProtNLM"/>
    </source>
</evidence>
<evidence type="ECO:0000256" key="1">
    <source>
        <dbReference type="SAM" id="MobiDB-lite"/>
    </source>
</evidence>
<evidence type="ECO:0000313" key="4">
    <source>
        <dbReference type="Proteomes" id="UP000008867"/>
    </source>
</evidence>
<feature type="region of interest" description="Disordered" evidence="1">
    <location>
        <begin position="262"/>
        <end position="342"/>
    </location>
</feature>
<feature type="region of interest" description="Disordered" evidence="1">
    <location>
        <begin position="157"/>
        <end position="184"/>
    </location>
</feature>
<gene>
    <name evidence="3" type="ORF">sr13284</name>
</gene>
<name>E6ZZC4_SPORE</name>
<feature type="transmembrane region" description="Helical" evidence="2">
    <location>
        <begin position="83"/>
        <end position="101"/>
    </location>
</feature>
<protein>
    <recommendedName>
        <fullName evidence="5">AB hydrolase-1 domain-containing protein</fullName>
    </recommendedName>
</protein>
<dbReference type="PANTHER" id="PTHR37471:SF1">
    <property type="entry name" value="AB HYDROLASE-1 DOMAIN-CONTAINING PROTEIN"/>
    <property type="match status" value="1"/>
</dbReference>
<dbReference type="VEuPathDB" id="FungiDB:sr13284"/>